<dbReference type="GO" id="GO:0005524">
    <property type="term" value="F:ATP binding"/>
    <property type="evidence" value="ECO:0007669"/>
    <property type="project" value="UniProtKB-UniRule"/>
</dbReference>
<evidence type="ECO:0000313" key="12">
    <source>
        <dbReference type="EMBL" id="EMF82360.1"/>
    </source>
</evidence>
<dbReference type="EMBL" id="AHOR02000024">
    <property type="protein sequence ID" value="EMF82360.1"/>
    <property type="molecule type" value="Genomic_DNA"/>
</dbReference>
<evidence type="ECO:0000256" key="1">
    <source>
        <dbReference type="ARBA" id="ARBA00022448"/>
    </source>
</evidence>
<evidence type="ECO:0000256" key="9">
    <source>
        <dbReference type="ARBA" id="ARBA00023065"/>
    </source>
</evidence>
<evidence type="ECO:0000256" key="11">
    <source>
        <dbReference type="HAMAP-Rule" id="MF_00276"/>
    </source>
</evidence>
<proteinExistence type="inferred from homology"/>
<accession>M3H0T9</accession>
<evidence type="ECO:0000256" key="2">
    <source>
        <dbReference type="ARBA" id="ARBA00022475"/>
    </source>
</evidence>
<dbReference type="PIRSF" id="PIRSF001296">
    <property type="entry name" value="K_ATPase_KdpC"/>
    <property type="match status" value="1"/>
</dbReference>
<evidence type="ECO:0000256" key="10">
    <source>
        <dbReference type="ARBA" id="ARBA00023136"/>
    </source>
</evidence>
<keyword evidence="7 11" id="KW-0630">Potassium</keyword>
<comment type="function">
    <text evidence="11">Part of the high-affinity ATP-driven potassium transport (or Kdp) system, which catalyzes the hydrolysis of ATP coupled with the electrogenic transport of potassium into the cytoplasm. This subunit acts as a catalytic chaperone that increases the ATP-binding affinity of the ATP-hydrolyzing subunit KdpB by the formation of a transient KdpB/KdpC/ATP ternary complex.</text>
</comment>
<dbReference type="GO" id="GO:0008556">
    <property type="term" value="F:P-type potassium transmembrane transporter activity"/>
    <property type="evidence" value="ECO:0007669"/>
    <property type="project" value="InterPro"/>
</dbReference>
<comment type="subcellular location">
    <subcellularLocation>
        <location evidence="11">Cell membrane</location>
        <topology evidence="11">Single-pass membrane protein</topology>
    </subcellularLocation>
</comment>
<evidence type="ECO:0000313" key="13">
    <source>
        <dbReference type="Proteomes" id="UP000011770"/>
    </source>
</evidence>
<protein>
    <recommendedName>
        <fullName evidence="11">Potassium-transporting ATPase KdpC subunit</fullName>
    </recommendedName>
    <alternativeName>
        <fullName evidence="11">ATP phosphohydrolase [potassium-transporting] C chain</fullName>
    </alternativeName>
    <alternativeName>
        <fullName evidence="11">Potassium-binding and translocating subunit C</fullName>
    </alternativeName>
    <alternativeName>
        <fullName evidence="11">Potassium-translocating ATPase C chain</fullName>
    </alternativeName>
</protein>
<evidence type="ECO:0000256" key="3">
    <source>
        <dbReference type="ARBA" id="ARBA00022538"/>
    </source>
</evidence>
<keyword evidence="2 11" id="KW-1003">Cell membrane</keyword>
<dbReference type="HAMAP" id="MF_00276">
    <property type="entry name" value="KdpC"/>
    <property type="match status" value="1"/>
</dbReference>
<evidence type="ECO:0000256" key="8">
    <source>
        <dbReference type="ARBA" id="ARBA00022989"/>
    </source>
</evidence>
<keyword evidence="9 11" id="KW-0406">Ion transport</keyword>
<dbReference type="NCBIfam" id="TIGR00681">
    <property type="entry name" value="kdpC"/>
    <property type="match status" value="1"/>
</dbReference>
<organism evidence="12 13">
    <name type="scientific">Leptospira weilii serovar Topaz str. LT2116</name>
    <dbReference type="NCBI Taxonomy" id="1088540"/>
    <lineage>
        <taxon>Bacteria</taxon>
        <taxon>Pseudomonadati</taxon>
        <taxon>Spirochaetota</taxon>
        <taxon>Spirochaetia</taxon>
        <taxon>Leptospirales</taxon>
        <taxon>Leptospiraceae</taxon>
        <taxon>Leptospira</taxon>
    </lineage>
</organism>
<evidence type="ECO:0000256" key="7">
    <source>
        <dbReference type="ARBA" id="ARBA00022958"/>
    </source>
</evidence>
<evidence type="ECO:0000256" key="6">
    <source>
        <dbReference type="ARBA" id="ARBA00022840"/>
    </source>
</evidence>
<dbReference type="Pfam" id="PF02669">
    <property type="entry name" value="KdpC"/>
    <property type="match status" value="1"/>
</dbReference>
<dbReference type="PANTHER" id="PTHR30042">
    <property type="entry name" value="POTASSIUM-TRANSPORTING ATPASE C CHAIN"/>
    <property type="match status" value="1"/>
</dbReference>
<keyword evidence="12" id="KW-0378">Hydrolase</keyword>
<keyword evidence="4 11" id="KW-0812">Transmembrane</keyword>
<keyword evidence="5 11" id="KW-0547">Nucleotide-binding</keyword>
<feature type="transmembrane region" description="Helical" evidence="11">
    <location>
        <begin position="12"/>
        <end position="30"/>
    </location>
</feature>
<dbReference type="GO" id="GO:0005886">
    <property type="term" value="C:plasma membrane"/>
    <property type="evidence" value="ECO:0007669"/>
    <property type="project" value="UniProtKB-SubCell"/>
</dbReference>
<dbReference type="PANTHER" id="PTHR30042:SF2">
    <property type="entry name" value="POTASSIUM-TRANSPORTING ATPASE KDPC SUBUNIT"/>
    <property type="match status" value="1"/>
</dbReference>
<comment type="subunit">
    <text evidence="11">The system is composed of three essential subunits: KdpA, KdpB and KdpC.</text>
</comment>
<dbReference type="AlphaFoldDB" id="M3H0T9"/>
<keyword evidence="8 11" id="KW-1133">Transmembrane helix</keyword>
<keyword evidence="3 11" id="KW-0633">Potassium transport</keyword>
<dbReference type="InterPro" id="IPR003820">
    <property type="entry name" value="KdpC"/>
</dbReference>
<dbReference type="Proteomes" id="UP000011770">
    <property type="component" value="Unassembled WGS sequence"/>
</dbReference>
<dbReference type="GO" id="GO:0016787">
    <property type="term" value="F:hydrolase activity"/>
    <property type="evidence" value="ECO:0007669"/>
    <property type="project" value="UniProtKB-KW"/>
</dbReference>
<gene>
    <name evidence="11 12" type="primary">kdpC</name>
    <name evidence="12" type="ORF">LEP1GSC188_1686</name>
</gene>
<comment type="caution">
    <text evidence="12">The sequence shown here is derived from an EMBL/GenBank/DDBJ whole genome shotgun (WGS) entry which is preliminary data.</text>
</comment>
<keyword evidence="10 11" id="KW-0472">Membrane</keyword>
<keyword evidence="6 11" id="KW-0067">ATP-binding</keyword>
<dbReference type="NCBIfam" id="NF001454">
    <property type="entry name" value="PRK00315.1"/>
    <property type="match status" value="1"/>
</dbReference>
<keyword evidence="1 11" id="KW-0813">Transport</keyword>
<sequence>MLNTVSIAIRTLLSLTFITGIFYPIVITGFSERFFPVLANGSLIQVDGKIVGSELIGQRFTKNEYFWSRPSAGDYATVASSASNLSATNASLKAKVEERKKFLLTKHPDQKFVPPDLLFASGSGLDPHISPESIEFQTNRVITARKLTREQILRFQKIIEQSTERPAFGYIGEKRVNVLRLNLKLDGEFGKIKE</sequence>
<reference evidence="12 13" key="1">
    <citation type="submission" date="2013-01" db="EMBL/GenBank/DDBJ databases">
        <authorList>
            <person name="Harkins D.M."/>
            <person name="Durkin A.S."/>
            <person name="Brinkac L.M."/>
            <person name="Haft D.H."/>
            <person name="Selengut J.D."/>
            <person name="Sanka R."/>
            <person name="DePew J."/>
            <person name="Purushe J."/>
            <person name="Tulsiani S.M."/>
            <person name="Graham G.C."/>
            <person name="Burns M.-A."/>
            <person name="Dohnt M.F."/>
            <person name="Smythe L.D."/>
            <person name="McKay D.B."/>
            <person name="Craig S.B."/>
            <person name="Vinetz J.M."/>
            <person name="Sutton G.G."/>
            <person name="Nierman W.C."/>
            <person name="Fouts D.E."/>
        </authorList>
    </citation>
    <scope>NUCLEOTIDE SEQUENCE [LARGE SCALE GENOMIC DNA]</scope>
    <source>
        <strain evidence="12 13">LT2116</strain>
    </source>
</reference>
<evidence type="ECO:0000256" key="5">
    <source>
        <dbReference type="ARBA" id="ARBA00022741"/>
    </source>
</evidence>
<name>M3H0T9_9LEPT</name>
<comment type="similarity">
    <text evidence="11">Belongs to the KdpC family.</text>
</comment>
<evidence type="ECO:0000256" key="4">
    <source>
        <dbReference type="ARBA" id="ARBA00022692"/>
    </source>
</evidence>